<keyword evidence="9" id="KW-0732">Signal</keyword>
<dbReference type="PANTHER" id="PTHR10519">
    <property type="entry name" value="GABA-B RECEPTOR"/>
    <property type="match status" value="1"/>
</dbReference>
<protein>
    <submittedName>
        <fullName evidence="13">GABBR2 protein</fullName>
    </submittedName>
</protein>
<comment type="caution">
    <text evidence="13">The sequence shown here is derived from an EMBL/GenBank/DDBJ whole genome shotgun (WGS) entry which is preliminary data.</text>
</comment>
<dbReference type="SUPFAM" id="SSF57184">
    <property type="entry name" value="Growth factor receptor domain"/>
    <property type="match status" value="1"/>
</dbReference>
<keyword evidence="2" id="KW-0812">Transmembrane</keyword>
<evidence type="ECO:0000313" key="14">
    <source>
        <dbReference type="Proteomes" id="UP000601435"/>
    </source>
</evidence>
<feature type="domain" description="Receptor ligand binding region" evidence="10">
    <location>
        <begin position="77"/>
        <end position="427"/>
    </location>
</feature>
<dbReference type="Gene3D" id="2.10.50.10">
    <property type="entry name" value="Tumor Necrosis Factor Receptor, subunit A, domain 2"/>
    <property type="match status" value="2"/>
</dbReference>
<organism evidence="13 14">
    <name type="scientific">Symbiodinium necroappetens</name>
    <dbReference type="NCBI Taxonomy" id="1628268"/>
    <lineage>
        <taxon>Eukaryota</taxon>
        <taxon>Sar</taxon>
        <taxon>Alveolata</taxon>
        <taxon>Dinophyceae</taxon>
        <taxon>Suessiales</taxon>
        <taxon>Symbiodiniaceae</taxon>
        <taxon>Symbiodinium</taxon>
    </lineage>
</organism>
<dbReference type="InterPro" id="IPR011641">
    <property type="entry name" value="Tyr-kin_ephrin_A/B_rcpt-like"/>
</dbReference>
<keyword evidence="5" id="KW-0472">Membrane</keyword>
<feature type="domain" description="Tyrosine-protein kinase ephrin type A/B receptor-like" evidence="11">
    <location>
        <begin position="582"/>
        <end position="625"/>
    </location>
</feature>
<dbReference type="Proteomes" id="UP000601435">
    <property type="component" value="Unassembled WGS sequence"/>
</dbReference>
<dbReference type="AlphaFoldDB" id="A0A812KEL7"/>
<dbReference type="GO" id="GO:0038039">
    <property type="term" value="C:G protein-coupled receptor heterodimeric complex"/>
    <property type="evidence" value="ECO:0007669"/>
    <property type="project" value="TreeGrafter"/>
</dbReference>
<evidence type="ECO:0000256" key="8">
    <source>
        <dbReference type="ARBA" id="ARBA00023224"/>
    </source>
</evidence>
<dbReference type="Pfam" id="PF07699">
    <property type="entry name" value="Ephrin_rec_like"/>
    <property type="match status" value="2"/>
</dbReference>
<keyword evidence="8" id="KW-0807">Transducer</keyword>
<comment type="subcellular location">
    <subcellularLocation>
        <location evidence="1">Membrane</location>
        <topology evidence="1">Multi-pass membrane protein</topology>
    </subcellularLocation>
</comment>
<evidence type="ECO:0000256" key="5">
    <source>
        <dbReference type="ARBA" id="ARBA00023136"/>
    </source>
</evidence>
<dbReference type="SMART" id="SM01411">
    <property type="entry name" value="Ephrin_rec_like"/>
    <property type="match status" value="2"/>
</dbReference>
<evidence type="ECO:0000256" key="6">
    <source>
        <dbReference type="ARBA" id="ARBA00023170"/>
    </source>
</evidence>
<evidence type="ECO:0000256" key="4">
    <source>
        <dbReference type="ARBA" id="ARBA00023040"/>
    </source>
</evidence>
<feature type="signal peptide" evidence="9">
    <location>
        <begin position="1"/>
        <end position="18"/>
    </location>
</feature>
<keyword evidence="6" id="KW-0675">Receptor</keyword>
<dbReference type="InterPro" id="IPR029095">
    <property type="entry name" value="NarX-like_N"/>
</dbReference>
<dbReference type="InterPro" id="IPR001828">
    <property type="entry name" value="ANF_lig-bd_rcpt"/>
</dbReference>
<evidence type="ECO:0000259" key="11">
    <source>
        <dbReference type="Pfam" id="PF07699"/>
    </source>
</evidence>
<accession>A0A812KEL7</accession>
<keyword evidence="3" id="KW-1133">Transmembrane helix</keyword>
<gene>
    <name evidence="13" type="primary">GABBR2</name>
    <name evidence="13" type="ORF">SNEC2469_LOCUS3414</name>
</gene>
<feature type="domain" description="NarX-like N-terminal" evidence="12">
    <location>
        <begin position="677"/>
        <end position="744"/>
    </location>
</feature>
<dbReference type="SUPFAM" id="SSF53822">
    <property type="entry name" value="Periplasmic binding protein-like I"/>
    <property type="match status" value="1"/>
</dbReference>
<dbReference type="InterPro" id="IPR002455">
    <property type="entry name" value="GPCR3_GABA-B"/>
</dbReference>
<proteinExistence type="predicted"/>
<evidence type="ECO:0000259" key="12">
    <source>
        <dbReference type="Pfam" id="PF13675"/>
    </source>
</evidence>
<sequence length="889" mass="95545">MALHRFALLACAATLAGAECPALCTATTDNTAWPCRYHSSGCQVTVAANPVRTSVDDINVAVISPYSGGLGDLMTMVEPAIAAATQDVENSALLSGYRLNVYLGDSKCTVPDATQATIEACTSGPTKHVIFADSCSASCEAVNDAARYFNVLQVSPGCVSTRLSDSSRYPYFTRMAPSFRFNVLAVYEFMMLMSFRRIGIVYGYRSINILAMDLLVELVQEDLDAGRYNWTVLFKLQITSEGNVPDAQSATVEMRRTDSRINFLALYQTEGSMLLCQTYHSNMLSPDYNFLVASGWWNPGFIMERAGASDCPCSVAELHRAAFGAIAADRGPMLNTDDVHGMSGRRLSDIYSNYTQDCSSFGGGTGVCNHQWAGYFYDGIWLIASILNAYMLSGNRSVADLATASSRQALEELSLQVDFMGITGRVRQFNAVSPTTTPPSLGDRDGVILLRQAGGPPEDTFNQLAYRSETGILFQTDVQWSPDAAHRVSCSGTCSLSSAWLPPDRSSSCPDGEVWTNELGCTECPAGQHASGGTASCQPCGMGFFASQPGAASCQQCLPGSYSSATGATACSDCPAGHFRSSAGATDCQKCSEGTYASQPGQVACTLCPPGLTTSFEGAVELSMCSCDGFYWEEQCIKCDLSELFDNGVCVSCNRSIICDHGLVIGHAPTDAEWSNTLNMAGKQRTLAQKMTNEFLLAALGIQPQENKEKMEATITLFGATLQNLMFGNSSDQILAAPTNVLEYLQNEVLPVYTSMASLLSQNTGSSPGGSVLYELYEQNMVLFAVSDDVVNLLVEAAETSGAQTSGLLVDIAGRQGSMIQKMLKDVLFCALGVSIQSSLESLRRHSALSKKRLFSIRSDSDDEDSLLLLRQMMQSVIWKGLRLLSAFS</sequence>
<evidence type="ECO:0000313" key="13">
    <source>
        <dbReference type="EMBL" id="CAE7228979.1"/>
    </source>
</evidence>
<dbReference type="PANTHER" id="PTHR10519:SF20">
    <property type="entry name" value="G-PROTEIN COUPLED RECEPTOR 156-RELATED"/>
    <property type="match status" value="1"/>
</dbReference>
<keyword evidence="14" id="KW-1185">Reference proteome</keyword>
<dbReference type="InterPro" id="IPR028082">
    <property type="entry name" value="Peripla_BP_I"/>
</dbReference>
<reference evidence="13" key="1">
    <citation type="submission" date="2021-02" db="EMBL/GenBank/DDBJ databases">
        <authorList>
            <person name="Dougan E. K."/>
            <person name="Rhodes N."/>
            <person name="Thang M."/>
            <person name="Chan C."/>
        </authorList>
    </citation>
    <scope>NUCLEOTIDE SEQUENCE</scope>
</reference>
<dbReference type="Pfam" id="PF01094">
    <property type="entry name" value="ANF_receptor"/>
    <property type="match status" value="1"/>
</dbReference>
<evidence type="ECO:0000256" key="3">
    <source>
        <dbReference type="ARBA" id="ARBA00022989"/>
    </source>
</evidence>
<feature type="domain" description="Tyrosine-protein kinase ephrin type A/B receptor-like" evidence="11">
    <location>
        <begin position="527"/>
        <end position="574"/>
    </location>
</feature>
<evidence type="ECO:0000256" key="9">
    <source>
        <dbReference type="SAM" id="SignalP"/>
    </source>
</evidence>
<keyword evidence="4" id="KW-0297">G-protein coupled receptor</keyword>
<dbReference type="Gene3D" id="3.40.50.2300">
    <property type="match status" value="2"/>
</dbReference>
<dbReference type="Pfam" id="PF13675">
    <property type="entry name" value="PilJ"/>
    <property type="match status" value="1"/>
</dbReference>
<dbReference type="EMBL" id="CAJNJA010007786">
    <property type="protein sequence ID" value="CAE7228979.1"/>
    <property type="molecule type" value="Genomic_DNA"/>
</dbReference>
<evidence type="ECO:0000256" key="2">
    <source>
        <dbReference type="ARBA" id="ARBA00022692"/>
    </source>
</evidence>
<name>A0A812KEL7_9DINO</name>
<dbReference type="InterPro" id="IPR009030">
    <property type="entry name" value="Growth_fac_rcpt_cys_sf"/>
</dbReference>
<evidence type="ECO:0000256" key="1">
    <source>
        <dbReference type="ARBA" id="ARBA00004141"/>
    </source>
</evidence>
<evidence type="ECO:0000256" key="7">
    <source>
        <dbReference type="ARBA" id="ARBA00023180"/>
    </source>
</evidence>
<dbReference type="GO" id="GO:0007214">
    <property type="term" value="P:gamma-aminobutyric acid signaling pathway"/>
    <property type="evidence" value="ECO:0007669"/>
    <property type="project" value="TreeGrafter"/>
</dbReference>
<feature type="chain" id="PRO_5032369367" evidence="9">
    <location>
        <begin position="19"/>
        <end position="889"/>
    </location>
</feature>
<keyword evidence="7" id="KW-0325">Glycoprotein</keyword>
<dbReference type="GO" id="GO:0004965">
    <property type="term" value="F:G protein-coupled GABA receptor activity"/>
    <property type="evidence" value="ECO:0007669"/>
    <property type="project" value="InterPro"/>
</dbReference>
<evidence type="ECO:0000259" key="10">
    <source>
        <dbReference type="Pfam" id="PF01094"/>
    </source>
</evidence>
<dbReference type="OrthoDB" id="418863at2759"/>